<gene>
    <name evidence="1" type="ORF">CDAR_298661</name>
</gene>
<keyword evidence="2" id="KW-1185">Reference proteome</keyword>
<proteinExistence type="predicted"/>
<protein>
    <submittedName>
        <fullName evidence="1">Uncharacterized protein</fullName>
    </submittedName>
</protein>
<comment type="caution">
    <text evidence="1">The sequence shown here is derived from an EMBL/GenBank/DDBJ whole genome shotgun (WGS) entry which is preliminary data.</text>
</comment>
<organism evidence="1 2">
    <name type="scientific">Caerostris darwini</name>
    <dbReference type="NCBI Taxonomy" id="1538125"/>
    <lineage>
        <taxon>Eukaryota</taxon>
        <taxon>Metazoa</taxon>
        <taxon>Ecdysozoa</taxon>
        <taxon>Arthropoda</taxon>
        <taxon>Chelicerata</taxon>
        <taxon>Arachnida</taxon>
        <taxon>Araneae</taxon>
        <taxon>Araneomorphae</taxon>
        <taxon>Entelegynae</taxon>
        <taxon>Araneoidea</taxon>
        <taxon>Araneidae</taxon>
        <taxon>Caerostris</taxon>
    </lineage>
</organism>
<dbReference type="AlphaFoldDB" id="A0AAV4MU54"/>
<reference evidence="1 2" key="1">
    <citation type="submission" date="2021-06" db="EMBL/GenBank/DDBJ databases">
        <title>Caerostris darwini draft genome.</title>
        <authorList>
            <person name="Kono N."/>
            <person name="Arakawa K."/>
        </authorList>
    </citation>
    <scope>NUCLEOTIDE SEQUENCE [LARGE SCALE GENOMIC DNA]</scope>
</reference>
<dbReference type="Proteomes" id="UP001054837">
    <property type="component" value="Unassembled WGS sequence"/>
</dbReference>
<evidence type="ECO:0000313" key="1">
    <source>
        <dbReference type="EMBL" id="GIX75516.1"/>
    </source>
</evidence>
<sequence>MPCSYSGGLSGEGMSGMPDDDCLIGIRVFLLFAEPVGWDSAVAAAWVVMAARITLLVWGWVEVSVSLAKISKSFAFCISISSFFDGRREARTPVYVQMARIRLLHSSICKEVFSHVGDCTFCAALEYLWTLSFKSCRFFEQLFKEEVVL</sequence>
<evidence type="ECO:0000313" key="2">
    <source>
        <dbReference type="Proteomes" id="UP001054837"/>
    </source>
</evidence>
<dbReference type="EMBL" id="BPLQ01000828">
    <property type="protein sequence ID" value="GIX75516.1"/>
    <property type="molecule type" value="Genomic_DNA"/>
</dbReference>
<name>A0AAV4MU54_9ARAC</name>
<accession>A0AAV4MU54</accession>